<dbReference type="GO" id="GO:0016616">
    <property type="term" value="F:oxidoreductase activity, acting on the CH-OH group of donors, NAD or NADP as acceptor"/>
    <property type="evidence" value="ECO:0007669"/>
    <property type="project" value="TreeGrafter"/>
</dbReference>
<gene>
    <name evidence="4" type="ORF">P170DRAFT_436022</name>
</gene>
<dbReference type="Pfam" id="PF01370">
    <property type="entry name" value="Epimerase"/>
    <property type="match status" value="1"/>
</dbReference>
<dbReference type="EMBL" id="MSFO01000003">
    <property type="protein sequence ID" value="PLB50943.1"/>
    <property type="molecule type" value="Genomic_DNA"/>
</dbReference>
<dbReference type="InterPro" id="IPR050425">
    <property type="entry name" value="NAD(P)_dehydrat-like"/>
</dbReference>
<keyword evidence="5" id="KW-1185">Reference proteome</keyword>
<name>A0A2I2GDJ4_9EURO</name>
<evidence type="ECO:0000313" key="5">
    <source>
        <dbReference type="Proteomes" id="UP000234275"/>
    </source>
</evidence>
<dbReference type="SUPFAM" id="SSF51735">
    <property type="entry name" value="NAD(P)-binding Rossmann-fold domains"/>
    <property type="match status" value="1"/>
</dbReference>
<dbReference type="PANTHER" id="PTHR10366">
    <property type="entry name" value="NAD DEPENDENT EPIMERASE/DEHYDRATASE"/>
    <property type="match status" value="1"/>
</dbReference>
<keyword evidence="1" id="KW-0560">Oxidoreductase</keyword>
<evidence type="ECO:0000256" key="2">
    <source>
        <dbReference type="ARBA" id="ARBA00023445"/>
    </source>
</evidence>
<dbReference type="Proteomes" id="UP000234275">
    <property type="component" value="Unassembled WGS sequence"/>
</dbReference>
<comment type="similarity">
    <text evidence="2">Belongs to the NAD(P)-dependent epimerase/dehydratase family. Dihydroflavonol-4-reductase subfamily.</text>
</comment>
<dbReference type="GeneID" id="36556767"/>
<dbReference type="InterPro" id="IPR001509">
    <property type="entry name" value="Epimerase_deHydtase"/>
</dbReference>
<reference evidence="4 5" key="1">
    <citation type="submission" date="2016-12" db="EMBL/GenBank/DDBJ databases">
        <title>The genomes of Aspergillus section Nigri reveals drivers in fungal speciation.</title>
        <authorList>
            <consortium name="DOE Joint Genome Institute"/>
            <person name="Vesth T.C."/>
            <person name="Nybo J."/>
            <person name="Theobald S."/>
            <person name="Brandl J."/>
            <person name="Frisvad J.C."/>
            <person name="Nielsen K.F."/>
            <person name="Lyhne E.K."/>
            <person name="Kogle M.E."/>
            <person name="Kuo A."/>
            <person name="Riley R."/>
            <person name="Clum A."/>
            <person name="Nolan M."/>
            <person name="Lipzen A."/>
            <person name="Salamov A."/>
            <person name="Henrissat B."/>
            <person name="Wiebenga A."/>
            <person name="De Vries R.P."/>
            <person name="Grigoriev I.V."/>
            <person name="Mortensen U.H."/>
            <person name="Andersen M.R."/>
            <person name="Baker S.E."/>
        </authorList>
    </citation>
    <scope>NUCLEOTIDE SEQUENCE [LARGE SCALE GENOMIC DNA]</scope>
    <source>
        <strain evidence="4 5">IBT 23096</strain>
    </source>
</reference>
<sequence>MPPLVLLTGATGYIGSRVLLEALRSGYHVRISARTPEKAQKVLSNPVIQSLSPGARLTSVVIPDITAQGAFDDALQDITYVIHVGSPVPVPSYDPMTDIYQPTVQGTSNLLSSALKHPSIKRILITSSIVANMTPIPDPNVRVSAASRVPIPPPTSLSSVFEGYILGKINEINNTDAFVASHSPHFSVAHVIPGYVYGPNVLYPGDNDALVKNSSNGLLIASVTGVAVPVPVHEGFVHIADLADIHLKALEYEPREGGPRAFGACNFADYAATFDIVAKAYPKATAEGVFSKGSMPTLPAPYDSSETERELGVRFRSFEEAVVDAAGQFLENLGRERV</sequence>
<evidence type="ECO:0000313" key="4">
    <source>
        <dbReference type="EMBL" id="PLB50943.1"/>
    </source>
</evidence>
<accession>A0A2I2GDJ4</accession>
<dbReference type="PANTHER" id="PTHR10366:SF564">
    <property type="entry name" value="STEROL-4-ALPHA-CARBOXYLATE 3-DEHYDROGENASE, DECARBOXYLATING"/>
    <property type="match status" value="1"/>
</dbReference>
<dbReference type="VEuPathDB" id="FungiDB:P170DRAFT_436022"/>
<dbReference type="Gene3D" id="3.40.50.720">
    <property type="entry name" value="NAD(P)-binding Rossmann-like Domain"/>
    <property type="match status" value="1"/>
</dbReference>
<organism evidence="4 5">
    <name type="scientific">Aspergillus steynii IBT 23096</name>
    <dbReference type="NCBI Taxonomy" id="1392250"/>
    <lineage>
        <taxon>Eukaryota</taxon>
        <taxon>Fungi</taxon>
        <taxon>Dikarya</taxon>
        <taxon>Ascomycota</taxon>
        <taxon>Pezizomycotina</taxon>
        <taxon>Eurotiomycetes</taxon>
        <taxon>Eurotiomycetidae</taxon>
        <taxon>Eurotiales</taxon>
        <taxon>Aspergillaceae</taxon>
        <taxon>Aspergillus</taxon>
        <taxon>Aspergillus subgen. Circumdati</taxon>
    </lineage>
</organism>
<comment type="caution">
    <text evidence="4">The sequence shown here is derived from an EMBL/GenBank/DDBJ whole genome shotgun (WGS) entry which is preliminary data.</text>
</comment>
<protein>
    <submittedName>
        <fullName evidence="4">Cinnamyl-alcohol dehydrogenase</fullName>
    </submittedName>
</protein>
<dbReference type="STRING" id="1392250.A0A2I2GDJ4"/>
<evidence type="ECO:0000256" key="1">
    <source>
        <dbReference type="ARBA" id="ARBA00023002"/>
    </source>
</evidence>
<dbReference type="InterPro" id="IPR036291">
    <property type="entry name" value="NAD(P)-bd_dom_sf"/>
</dbReference>
<dbReference type="RefSeq" id="XP_024706245.1">
    <property type="nucleotide sequence ID" value="XM_024849068.1"/>
</dbReference>
<evidence type="ECO:0000259" key="3">
    <source>
        <dbReference type="Pfam" id="PF01370"/>
    </source>
</evidence>
<dbReference type="OrthoDB" id="2735536at2759"/>
<dbReference type="AlphaFoldDB" id="A0A2I2GDJ4"/>
<proteinExistence type="inferred from homology"/>
<feature type="domain" description="NAD-dependent epimerase/dehydratase" evidence="3">
    <location>
        <begin position="5"/>
        <end position="252"/>
    </location>
</feature>